<evidence type="ECO:0000313" key="3">
    <source>
        <dbReference type="EMBL" id="KAL3633955.1"/>
    </source>
</evidence>
<dbReference type="Proteomes" id="UP001632038">
    <property type="component" value="Unassembled WGS sequence"/>
</dbReference>
<dbReference type="PANTHER" id="PTHR47718">
    <property type="entry name" value="OS01G0519700 PROTEIN"/>
    <property type="match status" value="1"/>
</dbReference>
<evidence type="ECO:0000259" key="2">
    <source>
        <dbReference type="Pfam" id="PF03101"/>
    </source>
</evidence>
<evidence type="ECO:0000256" key="1">
    <source>
        <dbReference type="SAM" id="MobiDB-lite"/>
    </source>
</evidence>
<reference evidence="4" key="1">
    <citation type="journal article" date="2024" name="IScience">
        <title>Strigolactones Initiate the Formation of Haustorium-like Structures in Castilleja.</title>
        <authorList>
            <person name="Buerger M."/>
            <person name="Peterson D."/>
            <person name="Chory J."/>
        </authorList>
    </citation>
    <scope>NUCLEOTIDE SEQUENCE [LARGE SCALE GENOMIC DNA]</scope>
</reference>
<dbReference type="AlphaFoldDB" id="A0ABD3CZ58"/>
<feature type="compositionally biased region" description="Polar residues" evidence="1">
    <location>
        <begin position="1"/>
        <end position="12"/>
    </location>
</feature>
<dbReference type="InterPro" id="IPR004330">
    <property type="entry name" value="FAR1_DNA_bnd_dom"/>
</dbReference>
<sequence length="395" mass="44282">MEISSTDPSSISRPICPDGKGIQSDSDAIRHVDGETASTTKPTTEVPATKPPPTSTPICQDGEVIHDDDDAIHHVEDETAVCEPRFSSVDDGIEFYRRYAANSGFDIRLGTASRARDGSISNKYVYCSREGEKYCPAVPKVKDVQVDKQTKHDRPTTRLGCRALNMGPMKSYRLYKEMVGGYSNVGCTSVEFKNSNRDLKAYAKGCDAQMLLNNLFKKRELSNAFFFEYDTDDKDQLTRLYWADPISRRNYAAFGDVVSFDATYSTNRCKVHGLLSRGERTDAQSAKPDKKKKLAVALTSACGQLTFFHRWRLAKCSYMKNHPHHYVSSWFVIVELSQALETGHLLLSGWYFNMATEKRKTIKSGNKGTKRAEENELALRTGGASVSEYFRDSSI</sequence>
<name>A0ABD3CZ58_9LAMI</name>
<gene>
    <name evidence="3" type="ORF">CASFOL_022717</name>
</gene>
<organism evidence="3 4">
    <name type="scientific">Castilleja foliolosa</name>
    <dbReference type="NCBI Taxonomy" id="1961234"/>
    <lineage>
        <taxon>Eukaryota</taxon>
        <taxon>Viridiplantae</taxon>
        <taxon>Streptophyta</taxon>
        <taxon>Embryophyta</taxon>
        <taxon>Tracheophyta</taxon>
        <taxon>Spermatophyta</taxon>
        <taxon>Magnoliopsida</taxon>
        <taxon>eudicotyledons</taxon>
        <taxon>Gunneridae</taxon>
        <taxon>Pentapetalae</taxon>
        <taxon>asterids</taxon>
        <taxon>lamiids</taxon>
        <taxon>Lamiales</taxon>
        <taxon>Orobanchaceae</taxon>
        <taxon>Pedicularideae</taxon>
        <taxon>Castillejinae</taxon>
        <taxon>Castilleja</taxon>
    </lineage>
</organism>
<dbReference type="EMBL" id="JAVIJP010000029">
    <property type="protein sequence ID" value="KAL3633955.1"/>
    <property type="molecule type" value="Genomic_DNA"/>
</dbReference>
<dbReference type="PANTHER" id="PTHR47718:SF18">
    <property type="entry name" value="PROTEIN FAR1-RELATED SEQUENCE 5-LIKE"/>
    <property type="match status" value="1"/>
</dbReference>
<proteinExistence type="predicted"/>
<comment type="caution">
    <text evidence="3">The sequence shown here is derived from an EMBL/GenBank/DDBJ whole genome shotgun (WGS) entry which is preliminary data.</text>
</comment>
<feature type="region of interest" description="Disordered" evidence="1">
    <location>
        <begin position="1"/>
        <end position="57"/>
    </location>
</feature>
<accession>A0ABD3CZ58</accession>
<feature type="domain" description="FAR1" evidence="2">
    <location>
        <begin position="94"/>
        <end position="164"/>
    </location>
</feature>
<evidence type="ECO:0000313" key="4">
    <source>
        <dbReference type="Proteomes" id="UP001632038"/>
    </source>
</evidence>
<dbReference type="Pfam" id="PF03101">
    <property type="entry name" value="FAR1"/>
    <property type="match status" value="1"/>
</dbReference>
<keyword evidence="4" id="KW-1185">Reference proteome</keyword>
<protein>
    <recommendedName>
        <fullName evidence="2">FAR1 domain-containing protein</fullName>
    </recommendedName>
</protein>